<dbReference type="InterPro" id="IPR001757">
    <property type="entry name" value="P_typ_ATPase"/>
</dbReference>
<dbReference type="Pfam" id="PF13246">
    <property type="entry name" value="Cation_ATPase"/>
    <property type="match status" value="1"/>
</dbReference>
<comment type="caution">
    <text evidence="14">The sequence shown here is derived from an EMBL/GenBank/DDBJ whole genome shotgun (WGS) entry which is preliminary data.</text>
</comment>
<sequence>MVLLSVLLDFIQEHRAERTAEKLKQSVALHATVIRGGKEQDTDARLIVPGDIVVLRAGQLVPADGRVLSAQDFFIQQAAITGEAYPVEKNSHIVPATDELHDAANAVFMGSSVISGQATVLVCATGSQTEIGHVAQAVTERRAETAFEREIRQFGMLILRITIMLVGFVVVVNLIMQRPHLESFMFALALAVGLTPELLPVIVTVTLSRGALRLSGNHVVVKRLSAIHDLGAIDVFCTDKTGTLTEGSIRLECHLDIHGKSSETVLRYAWLNCFFESGLRTPLEDAVLAHESIDVSGWRKLDEVPFDFERRRLSVLLAYHAQDGERRWLILKGAPSDVLAHCTSVCLDPEHLEVSAVPMDAGLLAQVHSQLNSLEKDGFRTLAVAVKEMPLDRDHARLEDEDELTLMGFLAFLDPPKHSATAAMEKLAQYAVKVKVVTGDSELVTEYICKSLKLRVSGVLMGQELAQMDDATLRNRVESADLFCRVNPMQKNRIILALKANGHVIGYLGDGINDAPALHNADVGISVDTAVDVAREAADLILLQQDLGVIAGGVLEGRRTFGNVRKYIMMGASSNFGNMFSMAGAVLFLPFLPMLPVQILLNNILYDLAGTVIPFDKVDKREMTMPQKWDMSFLLKFMLILGPVSSLFDFLTFYLLLHVMHANEQMFQTGWFVESLATQILVIFIIRTSLNSFQSRPHPSLIVISLAILGIAILLPISSLGAYFGFVRLSWPYYGVIGALVLVYLVVVEVAKKIFYTHFEPSMTSKPAFHVQ</sequence>
<dbReference type="Gene3D" id="3.40.1110.10">
    <property type="entry name" value="Calcium-transporting ATPase, cytoplasmic domain N"/>
    <property type="match status" value="1"/>
</dbReference>
<dbReference type="InterPro" id="IPR036412">
    <property type="entry name" value="HAD-like_sf"/>
</dbReference>
<evidence type="ECO:0000256" key="6">
    <source>
        <dbReference type="ARBA" id="ARBA00022840"/>
    </source>
</evidence>
<keyword evidence="4 11" id="KW-0812">Transmembrane</keyword>
<keyword evidence="7" id="KW-0460">Magnesium</keyword>
<dbReference type="SUPFAM" id="SSF81665">
    <property type="entry name" value="Calcium ATPase, transmembrane domain M"/>
    <property type="match status" value="1"/>
</dbReference>
<dbReference type="Pfam" id="PF00689">
    <property type="entry name" value="Cation_ATPase_C"/>
    <property type="match status" value="1"/>
</dbReference>
<dbReference type="SFLD" id="SFLDS00003">
    <property type="entry name" value="Haloacid_Dehalogenase"/>
    <property type="match status" value="1"/>
</dbReference>
<keyword evidence="6" id="KW-0067">ATP-binding</keyword>
<dbReference type="InterPro" id="IPR008250">
    <property type="entry name" value="ATPase_P-typ_transduc_dom_A_sf"/>
</dbReference>
<evidence type="ECO:0000313" key="15">
    <source>
        <dbReference type="Proteomes" id="UP000295382"/>
    </source>
</evidence>
<gene>
    <name evidence="14" type="ORF">EDC30_11820</name>
</gene>
<dbReference type="InterPro" id="IPR006068">
    <property type="entry name" value="ATPase_P-typ_cation-transptr_C"/>
</dbReference>
<dbReference type="GO" id="GO:0015444">
    <property type="term" value="F:P-type magnesium transporter activity"/>
    <property type="evidence" value="ECO:0007669"/>
    <property type="project" value="InterPro"/>
</dbReference>
<keyword evidence="10 11" id="KW-0472">Membrane</keyword>
<dbReference type="PANTHER" id="PTHR42861">
    <property type="entry name" value="CALCIUM-TRANSPORTING ATPASE"/>
    <property type="match status" value="1"/>
</dbReference>
<dbReference type="Gene3D" id="3.40.50.1000">
    <property type="entry name" value="HAD superfamily/HAD-like"/>
    <property type="match status" value="1"/>
</dbReference>
<evidence type="ECO:0000256" key="7">
    <source>
        <dbReference type="ARBA" id="ARBA00022842"/>
    </source>
</evidence>
<accession>A0A4R3HQY6</accession>
<name>A0A4R3HQY6_PAULE</name>
<dbReference type="AlphaFoldDB" id="A0A4R3HQY6"/>
<evidence type="ECO:0000256" key="3">
    <source>
        <dbReference type="ARBA" id="ARBA00022553"/>
    </source>
</evidence>
<dbReference type="NCBIfam" id="TIGR01494">
    <property type="entry name" value="ATPase_P-type"/>
    <property type="match status" value="2"/>
</dbReference>
<dbReference type="GO" id="GO:0005886">
    <property type="term" value="C:plasma membrane"/>
    <property type="evidence" value="ECO:0007669"/>
    <property type="project" value="UniProtKB-SubCell"/>
</dbReference>
<dbReference type="PROSITE" id="PS00154">
    <property type="entry name" value="ATPASE_E1_E2"/>
    <property type="match status" value="1"/>
</dbReference>
<keyword evidence="5" id="KW-0547">Nucleotide-binding</keyword>
<evidence type="ECO:0000256" key="10">
    <source>
        <dbReference type="ARBA" id="ARBA00023136"/>
    </source>
</evidence>
<feature type="transmembrane region" description="Helical" evidence="11">
    <location>
        <begin position="702"/>
        <end position="725"/>
    </location>
</feature>
<dbReference type="InterPro" id="IPR023298">
    <property type="entry name" value="ATPase_P-typ_TM_dom_sf"/>
</dbReference>
<evidence type="ECO:0000256" key="11">
    <source>
        <dbReference type="SAM" id="Phobius"/>
    </source>
</evidence>
<feature type="transmembrane region" description="Helical" evidence="11">
    <location>
        <begin position="183"/>
        <end position="207"/>
    </location>
</feature>
<dbReference type="SUPFAM" id="SSF56784">
    <property type="entry name" value="HAD-like"/>
    <property type="match status" value="1"/>
</dbReference>
<evidence type="ECO:0000256" key="1">
    <source>
        <dbReference type="ARBA" id="ARBA00004651"/>
    </source>
</evidence>
<feature type="transmembrane region" description="Helical" evidence="11">
    <location>
        <begin position="669"/>
        <end position="690"/>
    </location>
</feature>
<dbReference type="SFLD" id="SFLDF00027">
    <property type="entry name" value="p-type_atpase"/>
    <property type="match status" value="1"/>
</dbReference>
<dbReference type="Gene3D" id="2.70.150.10">
    <property type="entry name" value="Calcium-transporting ATPase, cytoplasmic transduction domain A"/>
    <property type="match status" value="1"/>
</dbReference>
<evidence type="ECO:0000259" key="12">
    <source>
        <dbReference type="Pfam" id="PF00122"/>
    </source>
</evidence>
<feature type="transmembrane region" description="Helical" evidence="11">
    <location>
        <begin position="157"/>
        <end position="177"/>
    </location>
</feature>
<dbReference type="GO" id="GO:0016887">
    <property type="term" value="F:ATP hydrolysis activity"/>
    <property type="evidence" value="ECO:0007669"/>
    <property type="project" value="InterPro"/>
</dbReference>
<evidence type="ECO:0000259" key="13">
    <source>
        <dbReference type="Pfam" id="PF00689"/>
    </source>
</evidence>
<dbReference type="InterPro" id="IPR023214">
    <property type="entry name" value="HAD_sf"/>
</dbReference>
<protein>
    <submittedName>
        <fullName evidence="14">Mg2+-importing ATPase</fullName>
    </submittedName>
</protein>
<dbReference type="PRINTS" id="PR01836">
    <property type="entry name" value="MGATPASE"/>
</dbReference>
<dbReference type="SFLD" id="SFLDG00002">
    <property type="entry name" value="C1.7:_P-type_atpase_like"/>
    <property type="match status" value="1"/>
</dbReference>
<dbReference type="NCBIfam" id="TIGR01524">
    <property type="entry name" value="ATPase-IIIB_Mg"/>
    <property type="match status" value="1"/>
</dbReference>
<dbReference type="Gene3D" id="1.20.1110.10">
    <property type="entry name" value="Calcium-transporting ATPase, transmembrane domain"/>
    <property type="match status" value="1"/>
</dbReference>
<dbReference type="InterPro" id="IPR018303">
    <property type="entry name" value="ATPase_P-typ_P_site"/>
</dbReference>
<dbReference type="InterPro" id="IPR059000">
    <property type="entry name" value="ATPase_P-type_domA"/>
</dbReference>
<evidence type="ECO:0000256" key="5">
    <source>
        <dbReference type="ARBA" id="ARBA00022741"/>
    </source>
</evidence>
<comment type="subcellular location">
    <subcellularLocation>
        <location evidence="1">Cell membrane</location>
        <topology evidence="1">Multi-pass membrane protein</topology>
    </subcellularLocation>
</comment>
<keyword evidence="3" id="KW-0597">Phosphoprotein</keyword>
<organism evidence="14 15">
    <name type="scientific">Paucimonas lemoignei</name>
    <name type="common">Pseudomonas lemoignei</name>
    <dbReference type="NCBI Taxonomy" id="29443"/>
    <lineage>
        <taxon>Bacteria</taxon>
        <taxon>Pseudomonadati</taxon>
        <taxon>Pseudomonadota</taxon>
        <taxon>Betaproteobacteria</taxon>
        <taxon>Burkholderiales</taxon>
        <taxon>Burkholderiaceae</taxon>
        <taxon>Paucimonas</taxon>
    </lineage>
</organism>
<dbReference type="Pfam" id="PF00122">
    <property type="entry name" value="E1-E2_ATPase"/>
    <property type="match status" value="1"/>
</dbReference>
<evidence type="ECO:0000256" key="2">
    <source>
        <dbReference type="ARBA" id="ARBA00022475"/>
    </source>
</evidence>
<dbReference type="GO" id="GO:0005524">
    <property type="term" value="F:ATP binding"/>
    <property type="evidence" value="ECO:0007669"/>
    <property type="project" value="UniProtKB-KW"/>
</dbReference>
<dbReference type="InterPro" id="IPR044492">
    <property type="entry name" value="P_typ_ATPase_HD_dom"/>
</dbReference>
<feature type="domain" description="Cation-transporting P-type ATPase C-terminal" evidence="13">
    <location>
        <begin position="591"/>
        <end position="754"/>
    </location>
</feature>
<feature type="transmembrane region" description="Helical" evidence="11">
    <location>
        <begin position="731"/>
        <end position="751"/>
    </location>
</feature>
<evidence type="ECO:0000256" key="9">
    <source>
        <dbReference type="ARBA" id="ARBA00022989"/>
    </source>
</evidence>
<reference evidence="14 15" key="1">
    <citation type="submission" date="2019-03" db="EMBL/GenBank/DDBJ databases">
        <title>Genomic Encyclopedia of Type Strains, Phase IV (KMG-IV): sequencing the most valuable type-strain genomes for metagenomic binning, comparative biology and taxonomic classification.</title>
        <authorList>
            <person name="Goeker M."/>
        </authorList>
    </citation>
    <scope>NUCLEOTIDE SEQUENCE [LARGE SCALE GENOMIC DNA]</scope>
    <source>
        <strain evidence="14 15">DSM 7445</strain>
    </source>
</reference>
<evidence type="ECO:0000256" key="8">
    <source>
        <dbReference type="ARBA" id="ARBA00022967"/>
    </source>
</evidence>
<feature type="transmembrane region" description="Helical" evidence="11">
    <location>
        <begin position="633"/>
        <end position="657"/>
    </location>
</feature>
<feature type="domain" description="P-type ATPase A" evidence="12">
    <location>
        <begin position="29"/>
        <end position="138"/>
    </location>
</feature>
<dbReference type="InterPro" id="IPR023299">
    <property type="entry name" value="ATPase_P-typ_cyto_dom_N"/>
</dbReference>
<keyword evidence="15" id="KW-1185">Reference proteome</keyword>
<evidence type="ECO:0000256" key="4">
    <source>
        <dbReference type="ARBA" id="ARBA00022692"/>
    </source>
</evidence>
<proteinExistence type="predicted"/>
<keyword evidence="8" id="KW-1278">Translocase</keyword>
<evidence type="ECO:0000313" key="14">
    <source>
        <dbReference type="EMBL" id="TCS33079.1"/>
    </source>
</evidence>
<dbReference type="Proteomes" id="UP000295382">
    <property type="component" value="Unassembled WGS sequence"/>
</dbReference>
<keyword evidence="2" id="KW-1003">Cell membrane</keyword>
<keyword evidence="9 11" id="KW-1133">Transmembrane helix</keyword>
<dbReference type="InterPro" id="IPR006415">
    <property type="entry name" value="P-type_ATPase_IIIB"/>
</dbReference>
<dbReference type="SUPFAM" id="SSF81653">
    <property type="entry name" value="Calcium ATPase, transduction domain A"/>
    <property type="match status" value="1"/>
</dbReference>
<dbReference type="EMBL" id="SLZQ01000018">
    <property type="protein sequence ID" value="TCS33079.1"/>
    <property type="molecule type" value="Genomic_DNA"/>
</dbReference>